<evidence type="ECO:0000313" key="1">
    <source>
        <dbReference type="EMBL" id="TVU26996.1"/>
    </source>
</evidence>
<proteinExistence type="predicted"/>
<accession>A0A5J9UTQ0</accession>
<protein>
    <submittedName>
        <fullName evidence="1">Uncharacterized protein</fullName>
    </submittedName>
</protein>
<dbReference type="Proteomes" id="UP000324897">
    <property type="component" value="Chromosome 2"/>
</dbReference>
<name>A0A5J9UTQ0_9POAL</name>
<evidence type="ECO:0000313" key="2">
    <source>
        <dbReference type="Proteomes" id="UP000324897"/>
    </source>
</evidence>
<keyword evidence="2" id="KW-1185">Reference proteome</keyword>
<comment type="caution">
    <text evidence="1">The sequence shown here is derived from an EMBL/GenBank/DDBJ whole genome shotgun (WGS) entry which is preliminary data.</text>
</comment>
<organism evidence="1 2">
    <name type="scientific">Eragrostis curvula</name>
    <name type="common">weeping love grass</name>
    <dbReference type="NCBI Taxonomy" id="38414"/>
    <lineage>
        <taxon>Eukaryota</taxon>
        <taxon>Viridiplantae</taxon>
        <taxon>Streptophyta</taxon>
        <taxon>Embryophyta</taxon>
        <taxon>Tracheophyta</taxon>
        <taxon>Spermatophyta</taxon>
        <taxon>Magnoliopsida</taxon>
        <taxon>Liliopsida</taxon>
        <taxon>Poales</taxon>
        <taxon>Poaceae</taxon>
        <taxon>PACMAD clade</taxon>
        <taxon>Chloridoideae</taxon>
        <taxon>Eragrostideae</taxon>
        <taxon>Eragrostidinae</taxon>
        <taxon>Eragrostis</taxon>
    </lineage>
</organism>
<dbReference type="Gramene" id="TVU26996">
    <property type="protein sequence ID" value="TVU26996"/>
    <property type="gene ID" value="EJB05_29574"/>
</dbReference>
<gene>
    <name evidence="1" type="ORF">EJB05_29574</name>
</gene>
<dbReference type="OrthoDB" id="694210at2759"/>
<sequence>MEVAQHLVVARDAIMLTEVIIKVATIDEAVEKILDELEEDAGGTASSRGKHNVIYFDGWDGLGASAVLRAVSQRLTPVPGSKVSADAGLEFSHIFHIDCSKWESMRVMQRMVAEQMELPASVMEMFDAQDEEDDYNGVAKDSRSWLPQVAQAINHHIQKLNRFLLIYHNGSSEEIDLESLGFPLWSIMRSKVLWSFQGRFRVFPRMKVEGALKNSRTTTISLSAVVSKDSEEDELMLDILRLEGQEVAHEMKINTRGIDWPAAAESYFLYTMKLRSMGNHIHAYDMSIHVCNYWRCDGVMDWRRRGLNPRAQEERDSSLLLPCLPSTLPLYPLYKDLGP</sequence>
<dbReference type="EMBL" id="RWGY01000013">
    <property type="protein sequence ID" value="TVU26996.1"/>
    <property type="molecule type" value="Genomic_DNA"/>
</dbReference>
<reference evidence="1 2" key="1">
    <citation type="journal article" date="2019" name="Sci. Rep.">
        <title>A high-quality genome of Eragrostis curvula grass provides insights into Poaceae evolution and supports new strategies to enhance forage quality.</title>
        <authorList>
            <person name="Carballo J."/>
            <person name="Santos B.A.C.M."/>
            <person name="Zappacosta D."/>
            <person name="Garbus I."/>
            <person name="Selva J.P."/>
            <person name="Gallo C.A."/>
            <person name="Diaz A."/>
            <person name="Albertini E."/>
            <person name="Caccamo M."/>
            <person name="Echenique V."/>
        </authorList>
    </citation>
    <scope>NUCLEOTIDE SEQUENCE [LARGE SCALE GENOMIC DNA]</scope>
    <source>
        <strain evidence="2">cv. Victoria</strain>
        <tissue evidence="1">Leaf</tissue>
    </source>
</reference>
<dbReference type="AlphaFoldDB" id="A0A5J9UTQ0"/>